<dbReference type="GO" id="GO:0008320">
    <property type="term" value="F:protein transmembrane transporter activity"/>
    <property type="evidence" value="ECO:0007669"/>
    <property type="project" value="TreeGrafter"/>
</dbReference>
<keyword evidence="1" id="KW-1134">Transmembrane beta strand</keyword>
<dbReference type="Gene3D" id="3.10.20.310">
    <property type="entry name" value="membrane protein fhac"/>
    <property type="match status" value="1"/>
</dbReference>
<feature type="domain" description="Polypeptide-transport-associated ShlB-type" evidence="5">
    <location>
        <begin position="2"/>
        <end position="69"/>
    </location>
</feature>
<evidence type="ECO:0000259" key="4">
    <source>
        <dbReference type="Pfam" id="PF03865"/>
    </source>
</evidence>
<accession>A0A1W6K7H0</accession>
<sequence>MFEGVTVFGPEQLGPVYKPVVGRTLQPKTNASLSTRTQALYRDSGFLEPSVTVSAHPSVAGVVKVTVIEPALIHIELTNASAQEASLINRSLAPLTQRRPMSRSLIERTLRSLSKVHNIDLTYDLASGPQAGFHLILTLRLQIKGAVAYSSEGDRRLGRHLVLGQISVSNPMDHIKSLGINGLHTLNSDGYRVGGGNVEFAITPRNSLLLTAKVGRAILEPDTGGPDTVYRFRQYQSRWAYTLTPGTRKNAEFYGSLIAREFTRTTQGVNELDEHLRMLDVGVQTLTPGSDRVHRIKLSGRFGFDALGARRNGTQAGDIVDPSFQIIRSEYTLWQGLPAGLLLRADIEGQYSPDRLPSSQRFTIGGSRFSRAYEPGEFAGDTGLGGNVEFRRQFNGGPWLPSRLTPFIYYSLAAIHENNTSDRESAAAAGIGLRISGDGYSGFLEYGKPLTVSSRYKDNEARMNGRLTIYF</sequence>
<evidence type="ECO:0000256" key="1">
    <source>
        <dbReference type="ARBA" id="ARBA00022452"/>
    </source>
</evidence>
<dbReference type="AlphaFoldDB" id="A0A1W6K7H0"/>
<evidence type="ECO:0000313" key="6">
    <source>
        <dbReference type="EMBL" id="ARM83259.1"/>
    </source>
</evidence>
<organism evidence="6 7">
    <name type="scientific">Marinobacter salarius</name>
    <dbReference type="NCBI Taxonomy" id="1420917"/>
    <lineage>
        <taxon>Bacteria</taxon>
        <taxon>Pseudomonadati</taxon>
        <taxon>Pseudomonadota</taxon>
        <taxon>Gammaproteobacteria</taxon>
        <taxon>Pseudomonadales</taxon>
        <taxon>Marinobacteraceae</taxon>
        <taxon>Marinobacter</taxon>
    </lineage>
</organism>
<evidence type="ECO:0000259" key="5">
    <source>
        <dbReference type="Pfam" id="PF08479"/>
    </source>
</evidence>
<dbReference type="RefSeq" id="WP_157665582.1">
    <property type="nucleotide sequence ID" value="NZ_CP020931.1"/>
</dbReference>
<protein>
    <recommendedName>
        <fullName evidence="8">Hemolysin activation/secretion protein</fullName>
    </recommendedName>
</protein>
<dbReference type="PANTHER" id="PTHR34597">
    <property type="entry name" value="SLR1661 PROTEIN"/>
    <property type="match status" value="1"/>
</dbReference>
<dbReference type="Gene3D" id="2.40.160.50">
    <property type="entry name" value="membrane protein fhac: a member of the omp85/tpsb transporter family"/>
    <property type="match status" value="1"/>
</dbReference>
<name>A0A1W6K7H0_9GAMM</name>
<gene>
    <name evidence="6" type="ORF">MARSALSMR5_01165</name>
</gene>
<dbReference type="EMBL" id="CP020931">
    <property type="protein sequence ID" value="ARM83259.1"/>
    <property type="molecule type" value="Genomic_DNA"/>
</dbReference>
<proteinExistence type="predicted"/>
<dbReference type="PANTHER" id="PTHR34597:SF3">
    <property type="entry name" value="OUTER MEMBRANE TRANSPORTER CDIB"/>
    <property type="match status" value="1"/>
</dbReference>
<evidence type="ECO:0008006" key="8">
    <source>
        <dbReference type="Google" id="ProtNLM"/>
    </source>
</evidence>
<dbReference type="InterPro" id="IPR005565">
    <property type="entry name" value="Hemolysn_activator_HlyB_C"/>
</dbReference>
<dbReference type="Pfam" id="PF03865">
    <property type="entry name" value="ShlB"/>
    <property type="match status" value="1"/>
</dbReference>
<dbReference type="InterPro" id="IPR013686">
    <property type="entry name" value="Polypept-transport_assoc_ShlB"/>
</dbReference>
<dbReference type="GeneID" id="77255137"/>
<dbReference type="Proteomes" id="UP000193100">
    <property type="component" value="Chromosome"/>
</dbReference>
<evidence type="ECO:0000256" key="3">
    <source>
        <dbReference type="ARBA" id="ARBA00023237"/>
    </source>
</evidence>
<evidence type="ECO:0000256" key="2">
    <source>
        <dbReference type="ARBA" id="ARBA00022692"/>
    </source>
</evidence>
<keyword evidence="1" id="KW-0472">Membrane</keyword>
<feature type="domain" description="Haemolysin activator HlyB C-terminal" evidence="4">
    <location>
        <begin position="233"/>
        <end position="434"/>
    </location>
</feature>
<evidence type="ECO:0000313" key="7">
    <source>
        <dbReference type="Proteomes" id="UP000193100"/>
    </source>
</evidence>
<dbReference type="Pfam" id="PF08479">
    <property type="entry name" value="POTRA_2"/>
    <property type="match status" value="1"/>
</dbReference>
<keyword evidence="3" id="KW-0998">Cell outer membrane</keyword>
<reference evidence="6 7" key="1">
    <citation type="submission" date="2017-04" db="EMBL/GenBank/DDBJ databases">
        <title>Genome Sequence of Marinobacter salarius strain SMR5 Isolated from a culture of the Diatom Skeletonema marinoi.</title>
        <authorList>
            <person name="Topel M."/>
            <person name="Pinder M.I.M."/>
            <person name="Johansson O.N."/>
            <person name="Kourtchenko O."/>
            <person name="Godhe A."/>
            <person name="Clarke A.K."/>
        </authorList>
    </citation>
    <scope>NUCLEOTIDE SEQUENCE [LARGE SCALE GENOMIC DNA]</scope>
    <source>
        <strain evidence="6 7">SMR5</strain>
    </source>
</reference>
<keyword evidence="2" id="KW-0812">Transmembrane</keyword>
<dbReference type="InterPro" id="IPR051544">
    <property type="entry name" value="TPS_OM_transporter"/>
</dbReference>
<dbReference type="GO" id="GO:0046819">
    <property type="term" value="P:protein secretion by the type V secretion system"/>
    <property type="evidence" value="ECO:0007669"/>
    <property type="project" value="TreeGrafter"/>
</dbReference>
<dbReference type="GO" id="GO:0098046">
    <property type="term" value="C:type V protein secretion system complex"/>
    <property type="evidence" value="ECO:0007669"/>
    <property type="project" value="TreeGrafter"/>
</dbReference>